<evidence type="ECO:0000256" key="4">
    <source>
        <dbReference type="ARBA" id="ARBA00022692"/>
    </source>
</evidence>
<evidence type="ECO:0000256" key="2">
    <source>
        <dbReference type="ARBA" id="ARBA00007362"/>
    </source>
</evidence>
<dbReference type="Pfam" id="PF00892">
    <property type="entry name" value="EamA"/>
    <property type="match status" value="2"/>
</dbReference>
<accession>A0A928KR16</accession>
<keyword evidence="6 7" id="KW-0472">Membrane</keyword>
<dbReference type="InterPro" id="IPR000620">
    <property type="entry name" value="EamA_dom"/>
</dbReference>
<reference evidence="9" key="1">
    <citation type="submission" date="2019-04" db="EMBL/GenBank/DDBJ databases">
        <title>Evolution of Biomass-Degrading Anaerobic Consortia Revealed by Metagenomics.</title>
        <authorList>
            <person name="Peng X."/>
        </authorList>
    </citation>
    <scope>NUCLEOTIDE SEQUENCE</scope>
    <source>
        <strain evidence="9">SIG551</strain>
    </source>
</reference>
<feature type="domain" description="EamA" evidence="8">
    <location>
        <begin position="149"/>
        <end position="301"/>
    </location>
</feature>
<dbReference type="Gene3D" id="1.10.3730.20">
    <property type="match status" value="1"/>
</dbReference>
<feature type="transmembrane region" description="Helical" evidence="7">
    <location>
        <begin position="178"/>
        <end position="201"/>
    </location>
</feature>
<gene>
    <name evidence="9" type="ORF">E7512_06155</name>
</gene>
<evidence type="ECO:0000256" key="1">
    <source>
        <dbReference type="ARBA" id="ARBA00004651"/>
    </source>
</evidence>
<dbReference type="AlphaFoldDB" id="A0A928KR16"/>
<evidence type="ECO:0000256" key="5">
    <source>
        <dbReference type="ARBA" id="ARBA00022989"/>
    </source>
</evidence>
<feature type="transmembrane region" description="Helical" evidence="7">
    <location>
        <begin position="122"/>
        <end position="142"/>
    </location>
</feature>
<dbReference type="PANTHER" id="PTHR42920">
    <property type="entry name" value="OS03G0707200 PROTEIN-RELATED"/>
    <property type="match status" value="1"/>
</dbReference>
<dbReference type="InterPro" id="IPR037185">
    <property type="entry name" value="EmrE-like"/>
</dbReference>
<dbReference type="GO" id="GO:0005886">
    <property type="term" value="C:plasma membrane"/>
    <property type="evidence" value="ECO:0007669"/>
    <property type="project" value="UniProtKB-SubCell"/>
</dbReference>
<dbReference type="InterPro" id="IPR051258">
    <property type="entry name" value="Diverse_Substrate_Transporter"/>
</dbReference>
<feature type="domain" description="EamA" evidence="8">
    <location>
        <begin position="3"/>
        <end position="137"/>
    </location>
</feature>
<comment type="subcellular location">
    <subcellularLocation>
        <location evidence="1">Cell membrane</location>
        <topology evidence="1">Multi-pass membrane protein</topology>
    </subcellularLocation>
</comment>
<dbReference type="PANTHER" id="PTHR42920:SF5">
    <property type="entry name" value="EAMA DOMAIN-CONTAINING PROTEIN"/>
    <property type="match status" value="1"/>
</dbReference>
<feature type="transmembrane region" description="Helical" evidence="7">
    <location>
        <begin position="221"/>
        <end position="250"/>
    </location>
</feature>
<feature type="transmembrane region" description="Helical" evidence="7">
    <location>
        <begin position="94"/>
        <end position="115"/>
    </location>
</feature>
<comment type="caution">
    <text evidence="9">The sequence shown here is derived from an EMBL/GenBank/DDBJ whole genome shotgun (WGS) entry which is preliminary data.</text>
</comment>
<dbReference type="Proteomes" id="UP000754750">
    <property type="component" value="Unassembled WGS sequence"/>
</dbReference>
<protein>
    <submittedName>
        <fullName evidence="9">DMT family transporter</fullName>
    </submittedName>
</protein>
<feature type="transmembrane region" description="Helical" evidence="7">
    <location>
        <begin position="66"/>
        <end position="88"/>
    </location>
</feature>
<sequence length="340" mass="36799">MKKGYLYILLATVLFSSMEIALKLTAASLNAIQLTFLRFFIGGLILLPLAAKEKKEKKLKLQRSDFAFFAFTGFICVVVSMILFQLGILYSKASVVAVLFSCNSVFTVLFAYLMLAEKVYRHTIFSILLSVIGMLTIIDPLHLAPSNFIGILFTIGAALTFALYNVIGRTRSGRYGGITLTCLSFLFGCAEMLLLIGIGHIGPVADGLNAAGLSLFARVPLISGIGLGTLPGLLYAGIFVTGLGYTFYFLAMEQTSAATAALVFYIKPILAPLFAFLILKEAITLPMTVGILFILTGSVVAFVPGIRLQRNKGLSEDLKEDVEEIISEAQAEIDETSIKP</sequence>
<comment type="similarity">
    <text evidence="2">Belongs to the EamA transporter family.</text>
</comment>
<evidence type="ECO:0000259" key="8">
    <source>
        <dbReference type="Pfam" id="PF00892"/>
    </source>
</evidence>
<feature type="transmembrane region" description="Helical" evidence="7">
    <location>
        <begin position="148"/>
        <end position="166"/>
    </location>
</feature>
<evidence type="ECO:0000313" key="10">
    <source>
        <dbReference type="Proteomes" id="UP000754750"/>
    </source>
</evidence>
<feature type="transmembrane region" description="Helical" evidence="7">
    <location>
        <begin position="31"/>
        <end position="51"/>
    </location>
</feature>
<evidence type="ECO:0000313" key="9">
    <source>
        <dbReference type="EMBL" id="MBE6833153.1"/>
    </source>
</evidence>
<feature type="transmembrane region" description="Helical" evidence="7">
    <location>
        <begin position="257"/>
        <end position="279"/>
    </location>
</feature>
<keyword evidence="3" id="KW-1003">Cell membrane</keyword>
<evidence type="ECO:0000256" key="3">
    <source>
        <dbReference type="ARBA" id="ARBA00022475"/>
    </source>
</evidence>
<keyword evidence="4 7" id="KW-0812">Transmembrane</keyword>
<evidence type="ECO:0000256" key="7">
    <source>
        <dbReference type="SAM" id="Phobius"/>
    </source>
</evidence>
<dbReference type="EMBL" id="SVNY01000002">
    <property type="protein sequence ID" value="MBE6833153.1"/>
    <property type="molecule type" value="Genomic_DNA"/>
</dbReference>
<name>A0A928KR16_9FIRM</name>
<dbReference type="SUPFAM" id="SSF103481">
    <property type="entry name" value="Multidrug resistance efflux transporter EmrE"/>
    <property type="match status" value="2"/>
</dbReference>
<evidence type="ECO:0000256" key="6">
    <source>
        <dbReference type="ARBA" id="ARBA00023136"/>
    </source>
</evidence>
<dbReference type="RefSeq" id="WP_326840212.1">
    <property type="nucleotide sequence ID" value="NZ_SVNY01000002.1"/>
</dbReference>
<feature type="transmembrane region" description="Helical" evidence="7">
    <location>
        <begin position="285"/>
        <end position="306"/>
    </location>
</feature>
<organism evidence="9 10">
    <name type="scientific">Faecalispora sporosphaeroides</name>
    <dbReference type="NCBI Taxonomy" id="1549"/>
    <lineage>
        <taxon>Bacteria</taxon>
        <taxon>Bacillati</taxon>
        <taxon>Bacillota</taxon>
        <taxon>Clostridia</taxon>
        <taxon>Eubacteriales</taxon>
        <taxon>Oscillospiraceae</taxon>
        <taxon>Faecalispora</taxon>
    </lineage>
</organism>
<proteinExistence type="inferred from homology"/>
<keyword evidence="5 7" id="KW-1133">Transmembrane helix</keyword>